<comment type="caution">
    <text evidence="2">The sequence shown here is derived from an EMBL/GenBank/DDBJ whole genome shotgun (WGS) entry which is preliminary data.</text>
</comment>
<feature type="compositionally biased region" description="Polar residues" evidence="1">
    <location>
        <begin position="1"/>
        <end position="15"/>
    </location>
</feature>
<name>A0A815EPN4_9BILA</name>
<sequence length="35" mass="3807">KKQQVSGTTTITKPSTNPPLLVGTKPIEDTDIKRN</sequence>
<feature type="non-terminal residue" evidence="2">
    <location>
        <position position="1"/>
    </location>
</feature>
<proteinExistence type="predicted"/>
<feature type="region of interest" description="Disordered" evidence="1">
    <location>
        <begin position="1"/>
        <end position="35"/>
    </location>
</feature>
<evidence type="ECO:0000256" key="1">
    <source>
        <dbReference type="SAM" id="MobiDB-lite"/>
    </source>
</evidence>
<accession>A0A815EPN4</accession>
<evidence type="ECO:0000313" key="3">
    <source>
        <dbReference type="Proteomes" id="UP000663882"/>
    </source>
</evidence>
<reference evidence="2" key="1">
    <citation type="submission" date="2021-02" db="EMBL/GenBank/DDBJ databases">
        <authorList>
            <person name="Nowell W R."/>
        </authorList>
    </citation>
    <scope>NUCLEOTIDE SEQUENCE</scope>
</reference>
<dbReference type="Proteomes" id="UP000663882">
    <property type="component" value="Unassembled WGS sequence"/>
</dbReference>
<dbReference type="EMBL" id="CAJNOO010003019">
    <property type="protein sequence ID" value="CAF1312808.1"/>
    <property type="molecule type" value="Genomic_DNA"/>
</dbReference>
<organism evidence="2 3">
    <name type="scientific">Rotaria sordida</name>
    <dbReference type="NCBI Taxonomy" id="392033"/>
    <lineage>
        <taxon>Eukaryota</taxon>
        <taxon>Metazoa</taxon>
        <taxon>Spiralia</taxon>
        <taxon>Gnathifera</taxon>
        <taxon>Rotifera</taxon>
        <taxon>Eurotatoria</taxon>
        <taxon>Bdelloidea</taxon>
        <taxon>Philodinida</taxon>
        <taxon>Philodinidae</taxon>
        <taxon>Rotaria</taxon>
    </lineage>
</organism>
<dbReference type="AlphaFoldDB" id="A0A815EPN4"/>
<feature type="compositionally biased region" description="Basic and acidic residues" evidence="1">
    <location>
        <begin position="26"/>
        <end position="35"/>
    </location>
</feature>
<gene>
    <name evidence="2" type="ORF">RFH988_LOCUS30344</name>
</gene>
<evidence type="ECO:0000313" key="2">
    <source>
        <dbReference type="EMBL" id="CAF1312808.1"/>
    </source>
</evidence>
<protein>
    <submittedName>
        <fullName evidence="2">Uncharacterized protein</fullName>
    </submittedName>
</protein>